<dbReference type="Proteomes" id="UP000324104">
    <property type="component" value="Unassembled WGS sequence"/>
</dbReference>
<dbReference type="EMBL" id="VTAW01000004">
    <property type="protein sequence ID" value="TYT63064.1"/>
    <property type="molecule type" value="Genomic_DNA"/>
</dbReference>
<dbReference type="PROSITE" id="PS50851">
    <property type="entry name" value="CHEW"/>
    <property type="match status" value="1"/>
</dbReference>
<name>A0A5D5APW7_9EURY</name>
<dbReference type="GO" id="GO:0007165">
    <property type="term" value="P:signal transduction"/>
    <property type="evidence" value="ECO:0007669"/>
    <property type="project" value="InterPro"/>
</dbReference>
<dbReference type="SMART" id="SM00260">
    <property type="entry name" value="CheW"/>
    <property type="match status" value="1"/>
</dbReference>
<dbReference type="GO" id="GO:0006935">
    <property type="term" value="P:chemotaxis"/>
    <property type="evidence" value="ECO:0007669"/>
    <property type="project" value="InterPro"/>
</dbReference>
<feature type="domain" description="CheW-like" evidence="1">
    <location>
        <begin position="16"/>
        <end position="153"/>
    </location>
</feature>
<accession>A0A5D5APW7</accession>
<dbReference type="AlphaFoldDB" id="A0A5D5APW7"/>
<dbReference type="InterPro" id="IPR002545">
    <property type="entry name" value="CheW-lke_dom"/>
</dbReference>
<dbReference type="Gene3D" id="2.30.30.40">
    <property type="entry name" value="SH3 Domains"/>
    <property type="match status" value="1"/>
</dbReference>
<reference evidence="2 3" key="1">
    <citation type="submission" date="2019-08" db="EMBL/GenBank/DDBJ databases">
        <title>Archaea genome.</title>
        <authorList>
            <person name="Kajale S."/>
            <person name="Shouche Y."/>
            <person name="Deshpande N."/>
            <person name="Sharma A."/>
        </authorList>
    </citation>
    <scope>NUCLEOTIDE SEQUENCE [LARGE SCALE GENOMIC DNA]</scope>
    <source>
        <strain evidence="2 3">ESP3B_9</strain>
    </source>
</reference>
<sequence length="153" mass="16857">MASFSNSGGNDSESDQVAVLAFSLADRQYCVRVDAVISVLGVGDTSTVDTAEDPWNAGSITVDGDQVRVVDLQRIFGPTNQTPNRADESELIVLSEMDESDARYGWLVDDVDVTRTVSTIDLEPARRSARFVKGSFEFDGRELVWLDEREIHP</sequence>
<evidence type="ECO:0000313" key="3">
    <source>
        <dbReference type="Proteomes" id="UP000324104"/>
    </source>
</evidence>
<dbReference type="InterPro" id="IPR039315">
    <property type="entry name" value="CheW"/>
</dbReference>
<protein>
    <submittedName>
        <fullName evidence="2">CheW domain-containing protein</fullName>
    </submittedName>
</protein>
<dbReference type="PANTHER" id="PTHR22617:SF23">
    <property type="entry name" value="CHEMOTAXIS PROTEIN CHEW"/>
    <property type="match status" value="1"/>
</dbReference>
<gene>
    <name evidence="2" type="ORF">FYC77_05325</name>
</gene>
<dbReference type="RefSeq" id="WP_149080468.1">
    <property type="nucleotide sequence ID" value="NZ_VTAW01000004.1"/>
</dbReference>
<dbReference type="InterPro" id="IPR036061">
    <property type="entry name" value="CheW-like_dom_sf"/>
</dbReference>
<organism evidence="2 3">
    <name type="scientific">Natrialba swarupiae</name>
    <dbReference type="NCBI Taxonomy" id="2448032"/>
    <lineage>
        <taxon>Archaea</taxon>
        <taxon>Methanobacteriati</taxon>
        <taxon>Methanobacteriota</taxon>
        <taxon>Stenosarchaea group</taxon>
        <taxon>Halobacteria</taxon>
        <taxon>Halobacteriales</taxon>
        <taxon>Natrialbaceae</taxon>
        <taxon>Natrialba</taxon>
    </lineage>
</organism>
<evidence type="ECO:0000259" key="1">
    <source>
        <dbReference type="PROSITE" id="PS50851"/>
    </source>
</evidence>
<keyword evidence="3" id="KW-1185">Reference proteome</keyword>
<dbReference type="Gene3D" id="2.40.50.180">
    <property type="entry name" value="CheA-289, Domain 4"/>
    <property type="match status" value="1"/>
</dbReference>
<dbReference type="PANTHER" id="PTHR22617">
    <property type="entry name" value="CHEMOTAXIS SENSOR HISTIDINE KINASE-RELATED"/>
    <property type="match status" value="1"/>
</dbReference>
<dbReference type="GO" id="GO:0005829">
    <property type="term" value="C:cytosol"/>
    <property type="evidence" value="ECO:0007669"/>
    <property type="project" value="TreeGrafter"/>
</dbReference>
<dbReference type="SUPFAM" id="SSF50341">
    <property type="entry name" value="CheW-like"/>
    <property type="match status" value="1"/>
</dbReference>
<dbReference type="Pfam" id="PF01584">
    <property type="entry name" value="CheW"/>
    <property type="match status" value="1"/>
</dbReference>
<comment type="caution">
    <text evidence="2">The sequence shown here is derived from an EMBL/GenBank/DDBJ whole genome shotgun (WGS) entry which is preliminary data.</text>
</comment>
<proteinExistence type="predicted"/>
<evidence type="ECO:0000313" key="2">
    <source>
        <dbReference type="EMBL" id="TYT63064.1"/>
    </source>
</evidence>